<dbReference type="SUPFAM" id="SSF52922">
    <property type="entry name" value="TK C-terminal domain-like"/>
    <property type="match status" value="1"/>
</dbReference>
<dbReference type="InterPro" id="IPR005475">
    <property type="entry name" value="Transketolase-like_Pyr-bd"/>
</dbReference>
<sequence length="638" mass="68585">MTYALLKKIDAPADLRKLDRRELQTLADELRAYVLESVSQTGGHLSSNLGTVELTIALHYVFHTPDDRVVWDVGHQSYPHKILTGRRERMNTLRQFGGISGFPRRSESQYDTFGTAHSSTSISAALGMALGARTLGEQRVSIAVIGDGAMTAGMAFEALNNAGVYKDLPLVVVLNDNDMSISPPVGALNKHLARLLSGQFYAATKKGIEKVLSVAPPVLEFAKRFEEHAKGMMVPATLFEEFGFNYIGPIDGHDLDSLVPTLQNIRKRALEGAGPMFLHVVTKKGQGYKLAEADPILYHGPGKFNPAEGIRPAAKPARKTYTQVFGEWLCDMAAADKRLIGITPAMREGSGMVEFERRFADRYYDVGIAEQHAVTFAGGMACEGLKPVVAIYSTFLQRGYDQLIHDVALQNLPVVFALDRAGLVGADGATHAGAYDIAYLRCIPNMMVMTPSDENECRQLLTTAFHQDCPTAVRYPRGAGQGAATEAALTDVPVGKGVMRRTGGARAGQRVAFLGFGSMVHPALGAAQALDASVADMRFVKPLDVELVKRLAEEHDYLVSVEEGSVMGGAGSAVLEALAEAGIDIPVLVLGLPDRFIDHGDPALLLSQCGLDAAGIERSVRERFGIGQAPVAVASRVA</sequence>
<dbReference type="EMBL" id="CAJPVI010000019">
    <property type="protein sequence ID" value="CAG2148332.1"/>
    <property type="molecule type" value="Genomic_DNA"/>
</dbReference>
<feature type="domain" description="Transketolase-like pyrimidine-binding" evidence="11">
    <location>
        <begin position="319"/>
        <end position="483"/>
    </location>
</feature>
<dbReference type="InterPro" id="IPR009014">
    <property type="entry name" value="Transketo_C/PFOR_II"/>
</dbReference>
<comment type="function">
    <text evidence="10">Catalyzes the acyloin condensation reaction between C atoms 2 and 3 of pyruvate and glyceraldehyde 3-phosphate to yield 1-deoxy-D-xylulose-5-phosphate (DXP).</text>
</comment>
<dbReference type="GO" id="GO:0008661">
    <property type="term" value="F:1-deoxy-D-xylulose-5-phosphate synthase activity"/>
    <property type="evidence" value="ECO:0007669"/>
    <property type="project" value="UniProtKB-EC"/>
</dbReference>
<evidence type="ECO:0000256" key="4">
    <source>
        <dbReference type="ARBA" id="ARBA00022679"/>
    </source>
</evidence>
<evidence type="ECO:0000256" key="8">
    <source>
        <dbReference type="ARBA" id="ARBA00023052"/>
    </source>
</evidence>
<feature type="binding site" evidence="10">
    <location>
        <position position="288"/>
    </location>
    <ligand>
        <name>thiamine diphosphate</name>
        <dbReference type="ChEBI" id="CHEBI:58937"/>
    </ligand>
</feature>
<dbReference type="HAMAP" id="MF_00315">
    <property type="entry name" value="DXP_synth"/>
    <property type="match status" value="1"/>
</dbReference>
<comment type="catalytic activity">
    <reaction evidence="10">
        <text>D-glyceraldehyde 3-phosphate + pyruvate + H(+) = 1-deoxy-D-xylulose 5-phosphate + CO2</text>
        <dbReference type="Rhea" id="RHEA:12605"/>
        <dbReference type="ChEBI" id="CHEBI:15361"/>
        <dbReference type="ChEBI" id="CHEBI:15378"/>
        <dbReference type="ChEBI" id="CHEBI:16526"/>
        <dbReference type="ChEBI" id="CHEBI:57792"/>
        <dbReference type="ChEBI" id="CHEBI:59776"/>
        <dbReference type="EC" id="2.2.1.7"/>
    </reaction>
</comment>
<dbReference type="EC" id="2.2.1.7" evidence="10"/>
<feature type="binding site" evidence="10">
    <location>
        <begin position="148"/>
        <end position="149"/>
    </location>
    <ligand>
        <name>thiamine diphosphate</name>
        <dbReference type="ChEBI" id="CHEBI:58937"/>
    </ligand>
</feature>
<dbReference type="CDD" id="cd02007">
    <property type="entry name" value="TPP_DXS"/>
    <property type="match status" value="1"/>
</dbReference>
<keyword evidence="4 10" id="KW-0808">Transferase</keyword>
<evidence type="ECO:0000256" key="7">
    <source>
        <dbReference type="ARBA" id="ARBA00022977"/>
    </source>
</evidence>
<dbReference type="PANTHER" id="PTHR43322">
    <property type="entry name" value="1-D-DEOXYXYLULOSE 5-PHOSPHATE SYNTHASE-RELATED"/>
    <property type="match status" value="1"/>
</dbReference>
<evidence type="ECO:0000256" key="1">
    <source>
        <dbReference type="ARBA" id="ARBA00004980"/>
    </source>
</evidence>
<evidence type="ECO:0000256" key="5">
    <source>
        <dbReference type="ARBA" id="ARBA00022723"/>
    </source>
</evidence>
<feature type="binding site" evidence="10">
    <location>
        <position position="177"/>
    </location>
    <ligand>
        <name>Mg(2+)</name>
        <dbReference type="ChEBI" id="CHEBI:18420"/>
    </ligand>
</feature>
<dbReference type="SUPFAM" id="SSF52518">
    <property type="entry name" value="Thiamin diphosphate-binding fold (THDP-binding)"/>
    <property type="match status" value="2"/>
</dbReference>
<dbReference type="Pfam" id="PF02779">
    <property type="entry name" value="Transket_pyr"/>
    <property type="match status" value="1"/>
</dbReference>
<keyword evidence="7 10" id="KW-0784">Thiamine biosynthesis</keyword>
<dbReference type="Proteomes" id="UP000672657">
    <property type="component" value="Unassembled WGS sequence"/>
</dbReference>
<comment type="cofactor">
    <cofactor evidence="10">
        <name>thiamine diphosphate</name>
        <dbReference type="ChEBI" id="CHEBI:58937"/>
    </cofactor>
    <text evidence="10">Binds 1 thiamine pyrophosphate per subunit.</text>
</comment>
<evidence type="ECO:0000313" key="13">
    <source>
        <dbReference type="Proteomes" id="UP000672657"/>
    </source>
</evidence>
<feature type="binding site" evidence="10">
    <location>
        <begin position="116"/>
        <end position="118"/>
    </location>
    <ligand>
        <name>thiamine diphosphate</name>
        <dbReference type="ChEBI" id="CHEBI:58937"/>
    </ligand>
</feature>
<organism evidence="12 13">
    <name type="scientific">Cupriavidus numazuensis</name>
    <dbReference type="NCBI Taxonomy" id="221992"/>
    <lineage>
        <taxon>Bacteria</taxon>
        <taxon>Pseudomonadati</taxon>
        <taxon>Pseudomonadota</taxon>
        <taxon>Betaproteobacteria</taxon>
        <taxon>Burkholderiales</taxon>
        <taxon>Burkholderiaceae</taxon>
        <taxon>Cupriavidus</taxon>
    </lineage>
</organism>
<comment type="cofactor">
    <cofactor evidence="10">
        <name>Mg(2+)</name>
        <dbReference type="ChEBI" id="CHEBI:18420"/>
    </cofactor>
    <text evidence="10">Binds 1 Mg(2+) ion per subunit.</text>
</comment>
<evidence type="ECO:0000256" key="6">
    <source>
        <dbReference type="ARBA" id="ARBA00022842"/>
    </source>
</evidence>
<evidence type="ECO:0000256" key="9">
    <source>
        <dbReference type="ARBA" id="ARBA00023229"/>
    </source>
</evidence>
<evidence type="ECO:0000313" key="12">
    <source>
        <dbReference type="EMBL" id="CAG2148332.1"/>
    </source>
</evidence>
<dbReference type="NCBIfam" id="TIGR00204">
    <property type="entry name" value="dxs"/>
    <property type="match status" value="1"/>
</dbReference>
<keyword evidence="9 10" id="KW-0414">Isoprene biosynthesis</keyword>
<dbReference type="Gene3D" id="3.40.50.970">
    <property type="match status" value="2"/>
</dbReference>
<comment type="similarity">
    <text evidence="2 10">Belongs to the transketolase family. DXPS subfamily.</text>
</comment>
<dbReference type="InterPro" id="IPR020826">
    <property type="entry name" value="Transketolase_BS"/>
</dbReference>
<comment type="subunit">
    <text evidence="3 10">Homodimer.</text>
</comment>
<reference evidence="12 13" key="1">
    <citation type="submission" date="2021-03" db="EMBL/GenBank/DDBJ databases">
        <authorList>
            <person name="Peeters C."/>
        </authorList>
    </citation>
    <scope>NUCLEOTIDE SEQUENCE [LARGE SCALE GENOMIC DNA]</scope>
    <source>
        <strain evidence="12 13">LMG 26411</strain>
    </source>
</reference>
<dbReference type="Pfam" id="PF02780">
    <property type="entry name" value="Transketolase_C"/>
    <property type="match status" value="1"/>
</dbReference>
<dbReference type="NCBIfam" id="NF003933">
    <property type="entry name" value="PRK05444.2-2"/>
    <property type="match status" value="1"/>
</dbReference>
<name>A0ABN7PYU7_9BURK</name>
<dbReference type="CDD" id="cd07033">
    <property type="entry name" value="TPP_PYR_DXS_TK_like"/>
    <property type="match status" value="1"/>
</dbReference>
<dbReference type="Pfam" id="PF13292">
    <property type="entry name" value="DXP_synthase_N"/>
    <property type="match status" value="1"/>
</dbReference>
<evidence type="ECO:0000256" key="3">
    <source>
        <dbReference type="ARBA" id="ARBA00011738"/>
    </source>
</evidence>
<dbReference type="InterPro" id="IPR033248">
    <property type="entry name" value="Transketolase_C"/>
</dbReference>
<protein>
    <recommendedName>
        <fullName evidence="10">1-deoxy-D-xylulose-5-phosphate synthase</fullName>
        <ecNumber evidence="10">2.2.1.7</ecNumber>
    </recommendedName>
    <alternativeName>
        <fullName evidence="10">1-deoxyxylulose-5-phosphate synthase</fullName>
        <shortName evidence="10">DXP synthase</shortName>
        <shortName evidence="10">DXPS</shortName>
    </alternativeName>
</protein>
<dbReference type="InterPro" id="IPR049557">
    <property type="entry name" value="Transketolase_CS"/>
</dbReference>
<dbReference type="SMART" id="SM00861">
    <property type="entry name" value="Transket_pyr"/>
    <property type="match status" value="1"/>
</dbReference>
<dbReference type="InterPro" id="IPR005477">
    <property type="entry name" value="Dxylulose-5-P_synthase"/>
</dbReference>
<evidence type="ECO:0000256" key="2">
    <source>
        <dbReference type="ARBA" id="ARBA00011081"/>
    </source>
</evidence>
<dbReference type="InterPro" id="IPR029061">
    <property type="entry name" value="THDP-binding"/>
</dbReference>
<evidence type="ECO:0000259" key="11">
    <source>
        <dbReference type="SMART" id="SM00861"/>
    </source>
</evidence>
<keyword evidence="5 10" id="KW-0479">Metal-binding</keyword>
<dbReference type="Gene3D" id="3.40.50.920">
    <property type="match status" value="1"/>
</dbReference>
<comment type="pathway">
    <text evidence="1 10">Metabolic intermediate biosynthesis; 1-deoxy-D-xylulose 5-phosphate biosynthesis; 1-deoxy-D-xylulose 5-phosphate from D-glyceraldehyde 3-phosphate and pyruvate: step 1/1.</text>
</comment>
<keyword evidence="8 10" id="KW-0786">Thiamine pyrophosphate</keyword>
<dbReference type="RefSeq" id="WP_211954346.1">
    <property type="nucleotide sequence ID" value="NZ_CAJPVI010000019.1"/>
</dbReference>
<gene>
    <name evidence="10 12" type="primary">dxs</name>
    <name evidence="12" type="ORF">LMG26411_03308</name>
</gene>
<evidence type="ECO:0000256" key="10">
    <source>
        <dbReference type="HAMAP-Rule" id="MF_00315"/>
    </source>
</evidence>
<comment type="caution">
    <text evidence="12">The sequence shown here is derived from an EMBL/GenBank/DDBJ whole genome shotgun (WGS) entry which is preliminary data.</text>
</comment>
<feature type="binding site" evidence="10">
    <location>
        <position position="177"/>
    </location>
    <ligand>
        <name>thiamine diphosphate</name>
        <dbReference type="ChEBI" id="CHEBI:58937"/>
    </ligand>
</feature>
<keyword evidence="6 10" id="KW-0460">Magnesium</keyword>
<keyword evidence="13" id="KW-1185">Reference proteome</keyword>
<feature type="binding site" evidence="10">
    <location>
        <position position="147"/>
    </location>
    <ligand>
        <name>Mg(2+)</name>
        <dbReference type="ChEBI" id="CHEBI:18420"/>
    </ligand>
</feature>
<feature type="binding site" evidence="10">
    <location>
        <position position="370"/>
    </location>
    <ligand>
        <name>thiamine diphosphate</name>
        <dbReference type="ChEBI" id="CHEBI:58937"/>
    </ligand>
</feature>
<dbReference type="PROSITE" id="PS00802">
    <property type="entry name" value="TRANSKETOLASE_2"/>
    <property type="match status" value="1"/>
</dbReference>
<dbReference type="PROSITE" id="PS00801">
    <property type="entry name" value="TRANSKETOLASE_1"/>
    <property type="match status" value="1"/>
</dbReference>
<feature type="binding site" evidence="10">
    <location>
        <position position="75"/>
    </location>
    <ligand>
        <name>thiamine diphosphate</name>
        <dbReference type="ChEBI" id="CHEBI:58937"/>
    </ligand>
</feature>
<dbReference type="PANTHER" id="PTHR43322:SF5">
    <property type="entry name" value="1-DEOXY-D-XYLULOSE-5-PHOSPHATE SYNTHASE, CHLOROPLASTIC"/>
    <property type="match status" value="1"/>
</dbReference>
<proteinExistence type="inferred from homology"/>
<accession>A0ABN7PYU7</accession>